<keyword evidence="3" id="KW-1185">Reference proteome</keyword>
<dbReference type="InterPro" id="IPR032710">
    <property type="entry name" value="NTF2-like_dom_sf"/>
</dbReference>
<accession>A0A7R7HVR7</accession>
<organism evidence="2 3">
    <name type="scientific">Actinocatenispora thailandica</name>
    <dbReference type="NCBI Taxonomy" id="227318"/>
    <lineage>
        <taxon>Bacteria</taxon>
        <taxon>Bacillati</taxon>
        <taxon>Actinomycetota</taxon>
        <taxon>Actinomycetes</taxon>
        <taxon>Micromonosporales</taxon>
        <taxon>Micromonosporaceae</taxon>
        <taxon>Actinocatenispora</taxon>
    </lineage>
</organism>
<evidence type="ECO:0000313" key="3">
    <source>
        <dbReference type="Proteomes" id="UP000611640"/>
    </source>
</evidence>
<feature type="domain" description="SnoaL-like" evidence="1">
    <location>
        <begin position="12"/>
        <end position="115"/>
    </location>
</feature>
<dbReference type="InterPro" id="IPR037401">
    <property type="entry name" value="SnoaL-like"/>
</dbReference>
<protein>
    <recommendedName>
        <fullName evidence="1">SnoaL-like domain-containing protein</fullName>
    </recommendedName>
</protein>
<proteinExistence type="predicted"/>
<dbReference type="KEGG" id="atl:Athai_19500"/>
<gene>
    <name evidence="2" type="ORF">Athai_19500</name>
</gene>
<dbReference type="Gene3D" id="3.10.450.50">
    <property type="match status" value="1"/>
</dbReference>
<dbReference type="Pfam" id="PF12680">
    <property type="entry name" value="SnoaL_2"/>
    <property type="match status" value="1"/>
</dbReference>
<evidence type="ECO:0000313" key="2">
    <source>
        <dbReference type="EMBL" id="BCJ34447.1"/>
    </source>
</evidence>
<dbReference type="SUPFAM" id="SSF54427">
    <property type="entry name" value="NTF2-like"/>
    <property type="match status" value="1"/>
</dbReference>
<dbReference type="RefSeq" id="WP_203961180.1">
    <property type="nucleotide sequence ID" value="NZ_AP023355.1"/>
</dbReference>
<dbReference type="EMBL" id="AP023355">
    <property type="protein sequence ID" value="BCJ34447.1"/>
    <property type="molecule type" value="Genomic_DNA"/>
</dbReference>
<evidence type="ECO:0000259" key="1">
    <source>
        <dbReference type="Pfam" id="PF12680"/>
    </source>
</evidence>
<reference evidence="2 3" key="1">
    <citation type="submission" date="2020-08" db="EMBL/GenBank/DDBJ databases">
        <title>Whole genome shotgun sequence of Actinocatenispora thailandica NBRC 105041.</title>
        <authorList>
            <person name="Komaki H."/>
            <person name="Tamura T."/>
        </authorList>
    </citation>
    <scope>NUCLEOTIDE SEQUENCE [LARGE SCALE GENOMIC DNA]</scope>
    <source>
        <strain evidence="2 3">NBRC 105041</strain>
    </source>
</reference>
<name>A0A7R7HVR7_9ACTN</name>
<dbReference type="AlphaFoldDB" id="A0A7R7HVR7"/>
<sequence>MSDTATPRQVFEALLHGITTGDLAGLWQLYAEDCVVEIPFARPEPLRYEGLAAMKEHFGNPLAGRLQIVAEDVQVHQTTDPELIVGEWVYRFTAGDRTVASRNIQVMRVRGGRIVWSRDFHDHGAVAELIAG</sequence>
<dbReference type="Proteomes" id="UP000611640">
    <property type="component" value="Chromosome"/>
</dbReference>